<comment type="similarity">
    <text evidence="3">Belongs to the peptidase U32 family.</text>
</comment>
<dbReference type="InterPro" id="IPR001539">
    <property type="entry name" value="Peptidase_U32"/>
</dbReference>
<evidence type="ECO:0000313" key="5">
    <source>
        <dbReference type="Proteomes" id="UP000285138"/>
    </source>
</evidence>
<dbReference type="Pfam" id="PF01136">
    <property type="entry name" value="Peptidase_U32"/>
    <property type="match status" value="1"/>
</dbReference>
<name>A0A424YHR8_9FIRM</name>
<dbReference type="AlphaFoldDB" id="A0A424YHR8"/>
<evidence type="ECO:0000256" key="1">
    <source>
        <dbReference type="ARBA" id="ARBA00022670"/>
    </source>
</evidence>
<sequence length="108" mass="11753">MNKPELLSPAGDLEKLKFGVKFGADALYLGGQEFSLRASAGNFSLEEIQEGIKFAQGEGARVYVAVNIIPHNYHLPRIKDYLQELGKIGPDGLIVADPSVIELARKEA</sequence>
<keyword evidence="2" id="KW-0378">Hydrolase</keyword>
<gene>
    <name evidence="4" type="ORF">D5R97_01760</name>
</gene>
<dbReference type="GO" id="GO:0008233">
    <property type="term" value="F:peptidase activity"/>
    <property type="evidence" value="ECO:0007669"/>
    <property type="project" value="UniProtKB-KW"/>
</dbReference>
<dbReference type="InterPro" id="IPR051454">
    <property type="entry name" value="RNA/ubiquinone_mod_enzymes"/>
</dbReference>
<dbReference type="EMBL" id="QZAA01000055">
    <property type="protein sequence ID" value="RQD77764.1"/>
    <property type="molecule type" value="Genomic_DNA"/>
</dbReference>
<dbReference type="GO" id="GO:0006508">
    <property type="term" value="P:proteolysis"/>
    <property type="evidence" value="ECO:0007669"/>
    <property type="project" value="UniProtKB-KW"/>
</dbReference>
<accession>A0A424YHR8</accession>
<comment type="caution">
    <text evidence="4">The sequence shown here is derived from an EMBL/GenBank/DDBJ whole genome shotgun (WGS) entry which is preliminary data.</text>
</comment>
<dbReference type="Proteomes" id="UP000285138">
    <property type="component" value="Unassembled WGS sequence"/>
</dbReference>
<evidence type="ECO:0000256" key="2">
    <source>
        <dbReference type="ARBA" id="ARBA00022801"/>
    </source>
</evidence>
<feature type="non-terminal residue" evidence="4">
    <location>
        <position position="108"/>
    </location>
</feature>
<protein>
    <submittedName>
        <fullName evidence="4">U32 family peptidase</fullName>
    </submittedName>
</protein>
<reference evidence="4 5" key="1">
    <citation type="submission" date="2018-08" db="EMBL/GenBank/DDBJ databases">
        <title>The metabolism and importance of syntrophic acetate oxidation coupled to methane or sulfide production in haloalkaline environments.</title>
        <authorList>
            <person name="Timmers P.H.A."/>
            <person name="Vavourakis C.D."/>
            <person name="Sorokin D.Y."/>
            <person name="Sinninghe Damste J.S."/>
            <person name="Muyzer G."/>
            <person name="Stams A.J.M."/>
            <person name="Plugge C.M."/>
        </authorList>
    </citation>
    <scope>NUCLEOTIDE SEQUENCE [LARGE SCALE GENOMIC DNA]</scope>
    <source>
        <strain evidence="4">MSAO_Bac1</strain>
    </source>
</reference>
<proteinExistence type="inferred from homology"/>
<evidence type="ECO:0000256" key="3">
    <source>
        <dbReference type="ARBA" id="ARBA00038374"/>
    </source>
</evidence>
<organism evidence="4 5">
    <name type="scientific">Candidatus Syntrophonatronum acetioxidans</name>
    <dbReference type="NCBI Taxonomy" id="1795816"/>
    <lineage>
        <taxon>Bacteria</taxon>
        <taxon>Bacillati</taxon>
        <taxon>Bacillota</taxon>
        <taxon>Clostridia</taxon>
        <taxon>Eubacteriales</taxon>
        <taxon>Syntrophomonadaceae</taxon>
        <taxon>Candidatus Syntrophonatronum</taxon>
    </lineage>
</organism>
<dbReference type="PANTHER" id="PTHR30217">
    <property type="entry name" value="PEPTIDASE U32 FAMILY"/>
    <property type="match status" value="1"/>
</dbReference>
<dbReference type="PANTHER" id="PTHR30217:SF6">
    <property type="entry name" value="TRNA HYDROXYLATION PROTEIN P"/>
    <property type="match status" value="1"/>
</dbReference>
<keyword evidence="1" id="KW-0645">Protease</keyword>
<evidence type="ECO:0000313" key="4">
    <source>
        <dbReference type="EMBL" id="RQD77764.1"/>
    </source>
</evidence>